<organism evidence="1">
    <name type="scientific">uncultured Chromatiales bacterium HF0200_41F04</name>
    <dbReference type="NCBI Taxonomy" id="710740"/>
    <lineage>
        <taxon>Bacteria</taxon>
        <taxon>Pseudomonadati</taxon>
        <taxon>Pseudomonadota</taxon>
        <taxon>Gammaproteobacteria</taxon>
        <taxon>Chromatiales</taxon>
        <taxon>environmental samples</taxon>
    </lineage>
</organism>
<proteinExistence type="predicted"/>
<protein>
    <submittedName>
        <fullName evidence="1">Uncharacterized protein</fullName>
    </submittedName>
</protein>
<dbReference type="EMBL" id="GU474885">
    <property type="protein sequence ID" value="ADI18247.1"/>
    <property type="molecule type" value="Genomic_DNA"/>
</dbReference>
<accession>E0XV06</accession>
<dbReference type="AlphaFoldDB" id="E0XV06"/>
<evidence type="ECO:0000313" key="1">
    <source>
        <dbReference type="EMBL" id="ADI18247.1"/>
    </source>
</evidence>
<reference evidence="1" key="1">
    <citation type="journal article" date="2011" name="Environ. Microbiol.">
        <title>Time-series analyses of Monterey Bay coastal microbial picoplankton using a 'genome proxy' microarray.</title>
        <authorList>
            <person name="Rich V.I."/>
            <person name="Pham V.D."/>
            <person name="Eppley J."/>
            <person name="Shi Y."/>
            <person name="DeLong E.F."/>
        </authorList>
    </citation>
    <scope>NUCLEOTIDE SEQUENCE</scope>
</reference>
<sequence length="59" mass="6592">MSILLLASECTSSYRLRLRRDLIEGFSGRYPGGFSVVDHFPMIVKQTTASSTPEMPPPF</sequence>
<name>E0XV06_9GAMM</name>